<name>A0A2Z6T7J7_9LACO</name>
<keyword evidence="1" id="KW-0472">Membrane</keyword>
<feature type="transmembrane region" description="Helical" evidence="1">
    <location>
        <begin position="200"/>
        <end position="220"/>
    </location>
</feature>
<gene>
    <name evidence="3" type="ORF">LrDSM24759_13880</name>
</gene>
<feature type="transmembrane region" description="Helical" evidence="1">
    <location>
        <begin position="176"/>
        <end position="194"/>
    </location>
</feature>
<organism evidence="3 4">
    <name type="scientific">Lactobacillus rodentium</name>
    <dbReference type="NCBI Taxonomy" id="947835"/>
    <lineage>
        <taxon>Bacteria</taxon>
        <taxon>Bacillati</taxon>
        <taxon>Bacillota</taxon>
        <taxon>Bacilli</taxon>
        <taxon>Lactobacillales</taxon>
        <taxon>Lactobacillaceae</taxon>
        <taxon>Lactobacillus</taxon>
    </lineage>
</organism>
<feature type="transmembrane region" description="Helical" evidence="1">
    <location>
        <begin position="133"/>
        <end position="155"/>
    </location>
</feature>
<evidence type="ECO:0000256" key="1">
    <source>
        <dbReference type="SAM" id="Phobius"/>
    </source>
</evidence>
<protein>
    <recommendedName>
        <fullName evidence="2">Zinc-ribbon domain-containing protein</fullName>
    </recommendedName>
</protein>
<dbReference type="RefSeq" id="WP_117118802.1">
    <property type="nucleotide sequence ID" value="NZ_BFBY01000015.1"/>
</dbReference>
<dbReference type="Pfam" id="PF13240">
    <property type="entry name" value="Zn_Ribbon_1"/>
    <property type="match status" value="1"/>
</dbReference>
<accession>A0A2Z6T7J7</accession>
<feature type="transmembrane region" description="Helical" evidence="1">
    <location>
        <begin position="71"/>
        <end position="92"/>
    </location>
</feature>
<reference evidence="4" key="1">
    <citation type="submission" date="2018-03" db="EMBL/GenBank/DDBJ databases">
        <title>New taxa in the Lactobacillus gasseri group.</title>
        <authorList>
            <person name="Tanizawa Y."/>
            <person name="Tohno M."/>
            <person name="Endo A."/>
            <person name="Arita M."/>
        </authorList>
    </citation>
    <scope>NUCLEOTIDE SEQUENCE [LARGE SCALE GENOMIC DNA]</scope>
    <source>
        <strain evidence="4">DSM 24759</strain>
    </source>
</reference>
<feature type="domain" description="Zinc-ribbon" evidence="2">
    <location>
        <begin position="3"/>
        <end position="25"/>
    </location>
</feature>
<dbReference type="InterPro" id="IPR046481">
    <property type="entry name" value="DUF6574"/>
</dbReference>
<dbReference type="Pfam" id="PF20214">
    <property type="entry name" value="DUF6574"/>
    <property type="match status" value="1"/>
</dbReference>
<comment type="caution">
    <text evidence="3">The sequence shown here is derived from an EMBL/GenBank/DDBJ whole genome shotgun (WGS) entry which is preliminary data.</text>
</comment>
<dbReference type="AlphaFoldDB" id="A0A2Z6T7J7"/>
<keyword evidence="4" id="KW-1185">Reference proteome</keyword>
<dbReference type="OrthoDB" id="2237627at2"/>
<keyword evidence="1" id="KW-0812">Transmembrane</keyword>
<evidence type="ECO:0000313" key="4">
    <source>
        <dbReference type="Proteomes" id="UP000257317"/>
    </source>
</evidence>
<keyword evidence="1" id="KW-1133">Transmembrane helix</keyword>
<dbReference type="EMBL" id="BFBY01000015">
    <property type="protein sequence ID" value="GBG05474.1"/>
    <property type="molecule type" value="Genomic_DNA"/>
</dbReference>
<dbReference type="Proteomes" id="UP000257317">
    <property type="component" value="Unassembled WGS sequence"/>
</dbReference>
<sequence>MKKCPNCGAEVEVDAKFCTNCGAQLQAPEVQTQPQQRVQTVPAQPNGFSLYWEWLVNSWKRPTAKLKTEKWYGIVNILVVVLLTTLTIWRLLAGFLSKTVSTSMSSFGSFGSDVQNEAQNYANNAMGGSISSLSISAFFAILVVAVCFIGFGILGRKFIYGGQVDVLSYINEVAQYSNYNMIISLLMFLLALISVDSATIIGILFVILYYVFMAAVLVPVINNGEGKNDKIWGTLITFLGLIIGCFIAYFIAKSAITSVISQLSTAFKL</sequence>
<feature type="transmembrane region" description="Helical" evidence="1">
    <location>
        <begin position="232"/>
        <end position="252"/>
    </location>
</feature>
<evidence type="ECO:0000313" key="3">
    <source>
        <dbReference type="EMBL" id="GBG05474.1"/>
    </source>
</evidence>
<evidence type="ECO:0000259" key="2">
    <source>
        <dbReference type="Pfam" id="PF13240"/>
    </source>
</evidence>
<dbReference type="InterPro" id="IPR026870">
    <property type="entry name" value="Zinc_ribbon_dom"/>
</dbReference>
<proteinExistence type="predicted"/>